<feature type="region of interest" description="Disordered" evidence="1">
    <location>
        <begin position="199"/>
        <end position="223"/>
    </location>
</feature>
<gene>
    <name evidence="3" type="ORF">AOQ84DRAFT_387427</name>
</gene>
<evidence type="ECO:0000313" key="4">
    <source>
        <dbReference type="Proteomes" id="UP000250140"/>
    </source>
</evidence>
<keyword evidence="4" id="KW-1185">Reference proteome</keyword>
<keyword evidence="2" id="KW-0812">Transmembrane</keyword>
<feature type="transmembrane region" description="Helical" evidence="2">
    <location>
        <begin position="129"/>
        <end position="150"/>
    </location>
</feature>
<proteinExistence type="predicted"/>
<evidence type="ECO:0000256" key="1">
    <source>
        <dbReference type="SAM" id="MobiDB-lite"/>
    </source>
</evidence>
<dbReference type="Proteomes" id="UP000250140">
    <property type="component" value="Unassembled WGS sequence"/>
</dbReference>
<sequence>MPSWADICNSFQHPEYSPFTPWPKEWYSVNDVSGAVKTTACWWWANCVYLHADDARKQQFAATGLVMGLVPLILKDIAWPHRRIAPVSQELPFWCEIIVRGLGLIPVVQRPETTTDSRGPHRGASKKHTAILLSGLILATLAAYGILAVIEVYSKRSALGCVYPIFITSWFIIAIIPAAIETTMRKIRSRNAPKKGIQYHVQNRTPGEASTKGKAPQGQDPMSTSSIDVIDAEGLNRRVTDNQKAVKLGVMRNEDLGEVFQAQSAIQGGGEVWWVQFTWAIYYTAGTLIYTSIMAVTVIELFVWVVATCFATGMNRLLGYRLCEYWS</sequence>
<evidence type="ECO:0000313" key="3">
    <source>
        <dbReference type="EMBL" id="OCL10560.1"/>
    </source>
</evidence>
<evidence type="ECO:0000256" key="2">
    <source>
        <dbReference type="SAM" id="Phobius"/>
    </source>
</evidence>
<keyword evidence="2" id="KW-0472">Membrane</keyword>
<name>A0A8E2F582_9PEZI</name>
<dbReference type="EMBL" id="KV749221">
    <property type="protein sequence ID" value="OCL10560.1"/>
    <property type="molecule type" value="Genomic_DNA"/>
</dbReference>
<dbReference type="AlphaFoldDB" id="A0A8E2F582"/>
<dbReference type="OrthoDB" id="4435313at2759"/>
<reference evidence="3 4" key="1">
    <citation type="journal article" date="2016" name="Nat. Commun.">
        <title>Ectomycorrhizal ecology is imprinted in the genome of the dominant symbiotic fungus Cenococcum geophilum.</title>
        <authorList>
            <consortium name="DOE Joint Genome Institute"/>
            <person name="Peter M."/>
            <person name="Kohler A."/>
            <person name="Ohm R.A."/>
            <person name="Kuo A."/>
            <person name="Krutzmann J."/>
            <person name="Morin E."/>
            <person name="Arend M."/>
            <person name="Barry K.W."/>
            <person name="Binder M."/>
            <person name="Choi C."/>
            <person name="Clum A."/>
            <person name="Copeland A."/>
            <person name="Grisel N."/>
            <person name="Haridas S."/>
            <person name="Kipfer T."/>
            <person name="LaButti K."/>
            <person name="Lindquist E."/>
            <person name="Lipzen A."/>
            <person name="Maire R."/>
            <person name="Meier B."/>
            <person name="Mihaltcheva S."/>
            <person name="Molinier V."/>
            <person name="Murat C."/>
            <person name="Poggeler S."/>
            <person name="Quandt C.A."/>
            <person name="Sperisen C."/>
            <person name="Tritt A."/>
            <person name="Tisserant E."/>
            <person name="Crous P.W."/>
            <person name="Henrissat B."/>
            <person name="Nehls U."/>
            <person name="Egli S."/>
            <person name="Spatafora J.W."/>
            <person name="Grigoriev I.V."/>
            <person name="Martin F.M."/>
        </authorList>
    </citation>
    <scope>NUCLEOTIDE SEQUENCE [LARGE SCALE GENOMIC DNA]</scope>
    <source>
        <strain evidence="3 4">CBS 207.34</strain>
    </source>
</reference>
<keyword evidence="2" id="KW-1133">Transmembrane helix</keyword>
<accession>A0A8E2F582</accession>
<protein>
    <submittedName>
        <fullName evidence="3">Uncharacterized protein</fullName>
    </submittedName>
</protein>
<organism evidence="3 4">
    <name type="scientific">Glonium stellatum</name>
    <dbReference type="NCBI Taxonomy" id="574774"/>
    <lineage>
        <taxon>Eukaryota</taxon>
        <taxon>Fungi</taxon>
        <taxon>Dikarya</taxon>
        <taxon>Ascomycota</taxon>
        <taxon>Pezizomycotina</taxon>
        <taxon>Dothideomycetes</taxon>
        <taxon>Pleosporomycetidae</taxon>
        <taxon>Gloniales</taxon>
        <taxon>Gloniaceae</taxon>
        <taxon>Glonium</taxon>
    </lineage>
</organism>
<feature type="transmembrane region" description="Helical" evidence="2">
    <location>
        <begin position="162"/>
        <end position="180"/>
    </location>
</feature>